<feature type="transmembrane region" description="Helical" evidence="6">
    <location>
        <begin position="317"/>
        <end position="335"/>
    </location>
</feature>
<dbReference type="STRING" id="501010.NOSIN_05270"/>
<dbReference type="PANTHER" id="PTHR42829">
    <property type="entry name" value="NADH-UBIQUINONE OXIDOREDUCTASE CHAIN 5"/>
    <property type="match status" value="1"/>
</dbReference>
<evidence type="ECO:0000313" key="9">
    <source>
        <dbReference type="EMBL" id="OOC53294.1"/>
    </source>
</evidence>
<keyword evidence="10" id="KW-1185">Reference proteome</keyword>
<feature type="transmembrane region" description="Helical" evidence="6">
    <location>
        <begin position="602"/>
        <end position="620"/>
    </location>
</feature>
<dbReference type="InterPro" id="IPR001516">
    <property type="entry name" value="Proton_antipo_N"/>
</dbReference>
<dbReference type="OrthoDB" id="9811798at2"/>
<feature type="transmembrane region" description="Helical" evidence="6">
    <location>
        <begin position="233"/>
        <end position="251"/>
    </location>
</feature>
<feature type="transmembrane region" description="Helical" evidence="6">
    <location>
        <begin position="6"/>
        <end position="22"/>
    </location>
</feature>
<feature type="transmembrane region" description="Helical" evidence="6">
    <location>
        <begin position="71"/>
        <end position="92"/>
    </location>
</feature>
<dbReference type="GO" id="GO:0012505">
    <property type="term" value="C:endomembrane system"/>
    <property type="evidence" value="ECO:0007669"/>
    <property type="project" value="UniProtKB-SubCell"/>
</dbReference>
<evidence type="ECO:0000259" key="7">
    <source>
        <dbReference type="Pfam" id="PF00361"/>
    </source>
</evidence>
<feature type="transmembrane region" description="Helical" evidence="6">
    <location>
        <begin position="440"/>
        <end position="462"/>
    </location>
</feature>
<dbReference type="Pfam" id="PF00662">
    <property type="entry name" value="Proton_antipo_N"/>
    <property type="match status" value="1"/>
</dbReference>
<dbReference type="EMBL" id="MCOK01000001">
    <property type="protein sequence ID" value="OOC53294.1"/>
    <property type="molecule type" value="Genomic_DNA"/>
</dbReference>
<dbReference type="Proteomes" id="UP000189004">
    <property type="component" value="Unassembled WGS sequence"/>
</dbReference>
<protein>
    <submittedName>
        <fullName evidence="9">NADH dehydrogenase</fullName>
    </submittedName>
</protein>
<feature type="domain" description="NADH-Ubiquinone oxidoreductase (complex I) chain 5 N-terminal" evidence="8">
    <location>
        <begin position="63"/>
        <end position="105"/>
    </location>
</feature>
<evidence type="ECO:0000256" key="2">
    <source>
        <dbReference type="ARBA" id="ARBA00022692"/>
    </source>
</evidence>
<feature type="transmembrane region" description="Helical" evidence="6">
    <location>
        <begin position="394"/>
        <end position="419"/>
    </location>
</feature>
<evidence type="ECO:0000256" key="6">
    <source>
        <dbReference type="SAM" id="Phobius"/>
    </source>
</evidence>
<keyword evidence="3 6" id="KW-1133">Transmembrane helix</keyword>
<evidence type="ECO:0000256" key="4">
    <source>
        <dbReference type="ARBA" id="ARBA00023136"/>
    </source>
</evidence>
<comment type="caution">
    <text evidence="9">The sequence shown here is derived from an EMBL/GenBank/DDBJ whole genome shotgun (WGS) entry which is preliminary data.</text>
</comment>
<evidence type="ECO:0000256" key="5">
    <source>
        <dbReference type="RuleBase" id="RU000320"/>
    </source>
</evidence>
<evidence type="ECO:0000256" key="1">
    <source>
        <dbReference type="ARBA" id="ARBA00004127"/>
    </source>
</evidence>
<feature type="transmembrane region" description="Helical" evidence="6">
    <location>
        <begin position="128"/>
        <end position="146"/>
    </location>
</feature>
<comment type="subcellular location">
    <subcellularLocation>
        <location evidence="1">Endomembrane system</location>
        <topology evidence="1">Multi-pass membrane protein</topology>
    </subcellularLocation>
    <subcellularLocation>
        <location evidence="5">Membrane</location>
        <topology evidence="5">Multi-pass membrane protein</topology>
    </subcellularLocation>
</comment>
<sequence length="621" mass="61986">MTASLWALVGLPAMVGAVLLVSGRRADPVAAPCAVAAAGLALAAAGVAAVSRPSVSVPMLAGIPAGLAVDGLSAVAVLTVAAVATAVLLFASAEMGADQARGRFFGLMLLFTAAMLVTVTATDLFTLLAAWEVMGALSYALIGYWWGEASRVRSATLAFVTTRAGDLGLYLAAGAALAGGAGALQLSGLAALDGGWRDAAVAGVVVAALGKSAQLPFSFWLSHAMAGPTPVSALLHSATMVAAGGYLLVRIEPALAATAWAGPVLVWAGAATALLLGAVAFHQSDLKQLLAASTCSQLGFVVMAAGAGSVGGGMLQFTAHAAAKSLLFLCAGVWLAARGTQELDGLRGAARRRPLAGAAFTVGALAVAGLPPLPLWTAKDEVLAAVLHLGPAPYAVGLAASAVGAAYAARALAAVWSPVPAEEGGASPEGSEQRPPPSEALPLAALAAATVGLGVLVLPAAARWWRALLGAAGGPQPPAWEMAVSGLLAAVVLAATWWMCARGRAEAASGRRWAGGWLGLETAADTLVVRPVAALAQALAAFDDRVLARGVRACADGVTRTADLARSRGETGADEAVRAVASGARTLAAWALRPQTGLLHQYYVQAVVALVVLAAVVVLMR</sequence>
<organism evidence="9 10">
    <name type="scientific">Nocardiopsis sinuspersici</name>
    <dbReference type="NCBI Taxonomy" id="501010"/>
    <lineage>
        <taxon>Bacteria</taxon>
        <taxon>Bacillati</taxon>
        <taxon>Actinomycetota</taxon>
        <taxon>Actinomycetes</taxon>
        <taxon>Streptosporangiales</taxon>
        <taxon>Nocardiopsidaceae</taxon>
        <taxon>Nocardiopsis</taxon>
    </lineage>
</organism>
<dbReference type="GO" id="GO:0042773">
    <property type="term" value="P:ATP synthesis coupled electron transport"/>
    <property type="evidence" value="ECO:0007669"/>
    <property type="project" value="InterPro"/>
</dbReference>
<dbReference type="GO" id="GO:0008137">
    <property type="term" value="F:NADH dehydrogenase (ubiquinone) activity"/>
    <property type="evidence" value="ECO:0007669"/>
    <property type="project" value="InterPro"/>
</dbReference>
<keyword evidence="2 5" id="KW-0812">Transmembrane</keyword>
<dbReference type="InterPro" id="IPR003945">
    <property type="entry name" value="NU5C-like"/>
</dbReference>
<evidence type="ECO:0000256" key="3">
    <source>
        <dbReference type="ARBA" id="ARBA00022989"/>
    </source>
</evidence>
<feature type="transmembrane region" description="Helical" evidence="6">
    <location>
        <begin position="257"/>
        <end position="282"/>
    </location>
</feature>
<reference evidence="10" key="1">
    <citation type="submission" date="2016-08" db="EMBL/GenBank/DDBJ databases">
        <authorList>
            <person name="Tokovenko B."/>
            <person name="Kalinowski J."/>
        </authorList>
    </citation>
    <scope>NUCLEOTIDE SEQUENCE [LARGE SCALE GENOMIC DNA]</scope>
    <source>
        <strain evidence="10">UTMC102</strain>
    </source>
</reference>
<feature type="transmembrane region" description="Helical" evidence="6">
    <location>
        <begin position="482"/>
        <end position="501"/>
    </location>
</feature>
<dbReference type="GO" id="GO:0003954">
    <property type="term" value="F:NADH dehydrogenase activity"/>
    <property type="evidence" value="ECO:0007669"/>
    <property type="project" value="TreeGrafter"/>
</dbReference>
<accession>A0A1V3BXK3</accession>
<keyword evidence="4 6" id="KW-0472">Membrane</keyword>
<dbReference type="AlphaFoldDB" id="A0A1V3BXK3"/>
<feature type="transmembrane region" description="Helical" evidence="6">
    <location>
        <begin position="289"/>
        <end position="311"/>
    </location>
</feature>
<gene>
    <name evidence="9" type="ORF">NOSIN_05270</name>
</gene>
<dbReference type="RefSeq" id="WP_077689658.1">
    <property type="nucleotide sequence ID" value="NZ_MCOK01000001.1"/>
</dbReference>
<feature type="transmembrane region" description="Helical" evidence="6">
    <location>
        <begin position="167"/>
        <end position="187"/>
    </location>
</feature>
<dbReference type="GO" id="GO:0015990">
    <property type="term" value="P:electron transport coupled proton transport"/>
    <property type="evidence" value="ECO:0007669"/>
    <property type="project" value="TreeGrafter"/>
</dbReference>
<feature type="domain" description="NADH:quinone oxidoreductase/Mrp antiporter transmembrane" evidence="7">
    <location>
        <begin position="121"/>
        <end position="391"/>
    </location>
</feature>
<feature type="transmembrane region" description="Helical" evidence="6">
    <location>
        <begin position="29"/>
        <end position="51"/>
    </location>
</feature>
<evidence type="ECO:0000259" key="8">
    <source>
        <dbReference type="Pfam" id="PF00662"/>
    </source>
</evidence>
<proteinExistence type="predicted"/>
<name>A0A1V3BXK3_9ACTN</name>
<dbReference type="GO" id="GO:0016020">
    <property type="term" value="C:membrane"/>
    <property type="evidence" value="ECO:0007669"/>
    <property type="project" value="UniProtKB-SubCell"/>
</dbReference>
<evidence type="ECO:0000313" key="10">
    <source>
        <dbReference type="Proteomes" id="UP000189004"/>
    </source>
</evidence>
<feature type="transmembrane region" description="Helical" evidence="6">
    <location>
        <begin position="199"/>
        <end position="221"/>
    </location>
</feature>
<dbReference type="Pfam" id="PF00361">
    <property type="entry name" value="Proton_antipo_M"/>
    <property type="match status" value="1"/>
</dbReference>
<dbReference type="PRINTS" id="PR01434">
    <property type="entry name" value="NADHDHGNASE5"/>
</dbReference>
<dbReference type="InterPro" id="IPR001750">
    <property type="entry name" value="ND/Mrp_TM"/>
</dbReference>
<dbReference type="PANTHER" id="PTHR42829:SF2">
    <property type="entry name" value="NADH-UBIQUINONE OXIDOREDUCTASE CHAIN 5"/>
    <property type="match status" value="1"/>
</dbReference>
<feature type="transmembrane region" description="Helical" evidence="6">
    <location>
        <begin position="104"/>
        <end position="122"/>
    </location>
</feature>
<feature type="transmembrane region" description="Helical" evidence="6">
    <location>
        <begin position="355"/>
        <end position="374"/>
    </location>
</feature>